<evidence type="ECO:0000313" key="25">
    <source>
        <dbReference type="Proteomes" id="UP000053558"/>
    </source>
</evidence>
<dbReference type="GeneID" id="19203693"/>
<keyword evidence="14" id="KW-0325">Glycoprotein</keyword>
<evidence type="ECO:0000256" key="21">
    <source>
        <dbReference type="ARBA" id="ARBA00048494"/>
    </source>
</evidence>
<evidence type="ECO:0000256" key="20">
    <source>
        <dbReference type="ARBA" id="ARBA00024056"/>
    </source>
</evidence>
<evidence type="ECO:0000256" key="9">
    <source>
        <dbReference type="ARBA" id="ARBA00022723"/>
    </source>
</evidence>
<keyword evidence="13" id="KW-0472">Membrane</keyword>
<evidence type="ECO:0000256" key="15">
    <source>
        <dbReference type="ARBA" id="ARBA00023277"/>
    </source>
</evidence>
<keyword evidence="15" id="KW-0119">Carbohydrate metabolism</keyword>
<keyword evidence="19" id="KW-0624">Polysaccharide degradation</keyword>
<evidence type="ECO:0000256" key="5">
    <source>
        <dbReference type="ARBA" id="ARBA00022475"/>
    </source>
</evidence>
<keyword evidence="11" id="KW-0378">Hydrolase</keyword>
<evidence type="ECO:0000256" key="11">
    <source>
        <dbReference type="ARBA" id="ARBA00022801"/>
    </source>
</evidence>
<reference evidence="25" key="1">
    <citation type="journal article" date="2012" name="Science">
        <title>The Paleozoic origin of enzymatic lignin decomposition reconstructed from 31 fungal genomes.</title>
        <authorList>
            <person name="Floudas D."/>
            <person name="Binder M."/>
            <person name="Riley R."/>
            <person name="Barry K."/>
            <person name="Blanchette R.A."/>
            <person name="Henrissat B."/>
            <person name="Martinez A.T."/>
            <person name="Otillar R."/>
            <person name="Spatafora J.W."/>
            <person name="Yadav J.S."/>
            <person name="Aerts A."/>
            <person name="Benoit I."/>
            <person name="Boyd A."/>
            <person name="Carlson A."/>
            <person name="Copeland A."/>
            <person name="Coutinho P.M."/>
            <person name="de Vries R.P."/>
            <person name="Ferreira P."/>
            <person name="Findley K."/>
            <person name="Foster B."/>
            <person name="Gaskell J."/>
            <person name="Glotzer D."/>
            <person name="Gorecki P."/>
            <person name="Heitman J."/>
            <person name="Hesse C."/>
            <person name="Hori C."/>
            <person name="Igarashi K."/>
            <person name="Jurgens J.A."/>
            <person name="Kallen N."/>
            <person name="Kersten P."/>
            <person name="Kohler A."/>
            <person name="Kuees U."/>
            <person name="Kumar T.K.A."/>
            <person name="Kuo A."/>
            <person name="LaButti K."/>
            <person name="Larrondo L.F."/>
            <person name="Lindquist E."/>
            <person name="Ling A."/>
            <person name="Lombard V."/>
            <person name="Lucas S."/>
            <person name="Lundell T."/>
            <person name="Martin R."/>
            <person name="McLaughlin D.J."/>
            <person name="Morgenstern I."/>
            <person name="Morin E."/>
            <person name="Murat C."/>
            <person name="Nagy L.G."/>
            <person name="Nolan M."/>
            <person name="Ohm R.A."/>
            <person name="Patyshakuliyeva A."/>
            <person name="Rokas A."/>
            <person name="Ruiz-Duenas F.J."/>
            <person name="Sabat G."/>
            <person name="Salamov A."/>
            <person name="Samejima M."/>
            <person name="Schmutz J."/>
            <person name="Slot J.C."/>
            <person name="St John F."/>
            <person name="Stenlid J."/>
            <person name="Sun H."/>
            <person name="Sun S."/>
            <person name="Syed K."/>
            <person name="Tsang A."/>
            <person name="Wiebenga A."/>
            <person name="Young D."/>
            <person name="Pisabarro A."/>
            <person name="Eastwood D.C."/>
            <person name="Martin F."/>
            <person name="Cullen D."/>
            <person name="Grigoriev I.V."/>
            <person name="Hibbett D.S."/>
        </authorList>
    </citation>
    <scope>NUCLEOTIDE SEQUENCE [LARGE SCALE GENOMIC DNA]</scope>
    <source>
        <strain evidence="25">RWD-64-598 SS2</strain>
    </source>
</reference>
<proteinExistence type="inferred from homology"/>
<comment type="catalytic activity">
    <reaction evidence="21">
        <text>[(1-&gt;4)-N-acetyl-beta-D-glucosaminyl](n) + n H2O = chitosan + n acetate</text>
        <dbReference type="Rhea" id="RHEA:10464"/>
        <dbReference type="Rhea" id="RHEA-COMP:9593"/>
        <dbReference type="Rhea" id="RHEA-COMP:9597"/>
        <dbReference type="ChEBI" id="CHEBI:15377"/>
        <dbReference type="ChEBI" id="CHEBI:17029"/>
        <dbReference type="ChEBI" id="CHEBI:30089"/>
        <dbReference type="ChEBI" id="CHEBI:57704"/>
        <dbReference type="EC" id="3.5.1.41"/>
    </reaction>
    <physiologicalReaction direction="left-to-right" evidence="21">
        <dbReference type="Rhea" id="RHEA:10465"/>
    </physiologicalReaction>
</comment>
<dbReference type="FunFam" id="3.20.20.370:FF:000004">
    <property type="entry name" value="Related to Chitin deacetylase"/>
    <property type="match status" value="1"/>
</dbReference>
<dbReference type="KEGG" id="cput:CONPUDRAFT_157052"/>
<dbReference type="PANTHER" id="PTHR10587">
    <property type="entry name" value="GLYCOSYL TRANSFERASE-RELATED"/>
    <property type="match status" value="1"/>
</dbReference>
<evidence type="ECO:0000256" key="14">
    <source>
        <dbReference type="ARBA" id="ARBA00023180"/>
    </source>
</evidence>
<dbReference type="InterPro" id="IPR050248">
    <property type="entry name" value="Polysacc_deacetylase_ArnD"/>
</dbReference>
<protein>
    <recommendedName>
        <fullName evidence="20">chitin deacetylase</fullName>
        <ecNumber evidence="20">3.5.1.41</ecNumber>
    </recommendedName>
</protein>
<feature type="region of interest" description="Disordered" evidence="22">
    <location>
        <begin position="437"/>
        <end position="485"/>
    </location>
</feature>
<dbReference type="Pfam" id="PF01522">
    <property type="entry name" value="Polysacc_deac_1"/>
    <property type="match status" value="1"/>
</dbReference>
<evidence type="ECO:0000256" key="1">
    <source>
        <dbReference type="ARBA" id="ARBA00001941"/>
    </source>
</evidence>
<dbReference type="PANTHER" id="PTHR10587:SF98">
    <property type="entry name" value="CHITIN DEACETYLASE"/>
    <property type="match status" value="1"/>
</dbReference>
<keyword evidence="16" id="KW-0170">Cobalt</keyword>
<evidence type="ECO:0000256" key="18">
    <source>
        <dbReference type="ARBA" id="ARBA00023316"/>
    </source>
</evidence>
<dbReference type="GO" id="GO:0005886">
    <property type="term" value="C:plasma membrane"/>
    <property type="evidence" value="ECO:0007669"/>
    <property type="project" value="UniProtKB-SubCell"/>
</dbReference>
<organism evidence="24 25">
    <name type="scientific">Coniophora puteana (strain RWD-64-598)</name>
    <name type="common">Brown rot fungus</name>
    <dbReference type="NCBI Taxonomy" id="741705"/>
    <lineage>
        <taxon>Eukaryota</taxon>
        <taxon>Fungi</taxon>
        <taxon>Dikarya</taxon>
        <taxon>Basidiomycota</taxon>
        <taxon>Agaricomycotina</taxon>
        <taxon>Agaricomycetes</taxon>
        <taxon>Agaricomycetidae</taxon>
        <taxon>Boletales</taxon>
        <taxon>Coniophorineae</taxon>
        <taxon>Coniophoraceae</taxon>
        <taxon>Coniophora</taxon>
    </lineage>
</organism>
<keyword evidence="18" id="KW-0961">Cell wall biogenesis/degradation</keyword>
<evidence type="ECO:0000313" key="24">
    <source>
        <dbReference type="EMBL" id="EIW77874.1"/>
    </source>
</evidence>
<dbReference type="EMBL" id="JH711583">
    <property type="protein sequence ID" value="EIW77874.1"/>
    <property type="molecule type" value="Genomic_DNA"/>
</dbReference>
<evidence type="ECO:0000256" key="22">
    <source>
        <dbReference type="SAM" id="MobiDB-lite"/>
    </source>
</evidence>
<feature type="compositionally biased region" description="Low complexity" evidence="22">
    <location>
        <begin position="442"/>
        <end position="485"/>
    </location>
</feature>
<dbReference type="GO" id="GO:0004099">
    <property type="term" value="F:chitin deacetylase activity"/>
    <property type="evidence" value="ECO:0007669"/>
    <property type="project" value="UniProtKB-EC"/>
</dbReference>
<evidence type="ECO:0000256" key="17">
    <source>
        <dbReference type="ARBA" id="ARBA00023288"/>
    </source>
</evidence>
<keyword evidence="9" id="KW-0479">Metal-binding</keyword>
<evidence type="ECO:0000256" key="13">
    <source>
        <dbReference type="ARBA" id="ARBA00023136"/>
    </source>
</evidence>
<comment type="cofactor">
    <cofactor evidence="1">
        <name>Co(2+)</name>
        <dbReference type="ChEBI" id="CHEBI:48828"/>
    </cofactor>
</comment>
<evidence type="ECO:0000259" key="23">
    <source>
        <dbReference type="PROSITE" id="PS51677"/>
    </source>
</evidence>
<dbReference type="GO" id="GO:0006032">
    <property type="term" value="P:chitin catabolic process"/>
    <property type="evidence" value="ECO:0007669"/>
    <property type="project" value="UniProtKB-KW"/>
</dbReference>
<comment type="similarity">
    <text evidence="4">Belongs to the polysaccharide deacetylase family.</text>
</comment>
<keyword evidence="6" id="KW-0134">Cell wall</keyword>
<dbReference type="Proteomes" id="UP000053558">
    <property type="component" value="Unassembled WGS sequence"/>
</dbReference>
<evidence type="ECO:0000256" key="4">
    <source>
        <dbReference type="ARBA" id="ARBA00010973"/>
    </source>
</evidence>
<dbReference type="PROSITE" id="PS51677">
    <property type="entry name" value="NODB"/>
    <property type="match status" value="1"/>
</dbReference>
<dbReference type="CDD" id="cd10952">
    <property type="entry name" value="CE4_MrCDA_like"/>
    <property type="match status" value="1"/>
</dbReference>
<keyword evidence="10" id="KW-0732">Signal</keyword>
<feature type="domain" description="NodB homology" evidence="23">
    <location>
        <begin position="220"/>
        <end position="418"/>
    </location>
</feature>
<keyword evidence="8" id="KW-0336">GPI-anchor</keyword>
<keyword evidence="5" id="KW-1003">Cell membrane</keyword>
<dbReference type="OMA" id="ILHIERR"/>
<evidence type="ECO:0000256" key="7">
    <source>
        <dbReference type="ARBA" id="ARBA00022525"/>
    </source>
</evidence>
<dbReference type="GO" id="GO:0098552">
    <property type="term" value="C:side of membrane"/>
    <property type="evidence" value="ECO:0007669"/>
    <property type="project" value="UniProtKB-KW"/>
</dbReference>
<dbReference type="RefSeq" id="XP_007772184.1">
    <property type="nucleotide sequence ID" value="XM_007773994.1"/>
</dbReference>
<comment type="caution">
    <text evidence="24">The sequence shown here is derived from an EMBL/GenBank/DDBJ whole genome shotgun (WGS) entry which is preliminary data.</text>
</comment>
<evidence type="ECO:0000256" key="8">
    <source>
        <dbReference type="ARBA" id="ARBA00022622"/>
    </source>
</evidence>
<sequence length="509" mass="55499">MSVILKPSRYILHIERRYDCRAVVSTRHYGSRSTKVLVDEKWMSWLFIAEWLALCLRRGRLRLHSLSPPSPPPPFTPNMRWSVFGTASPFTALVAVSLLAGVQAQTPTDEASEAAIKDETQECAWYNYDPVASQAHLFPANAQPASIVQGDSDAQNAFNSIQSKIPNIKPKGTQPASLMGDFSGFTYDPSDPDCWWTYTKCTTPKAQGIPSDITTMPEPNTLGYGFDDGPNCSHNAFYDFLESKNQKATMYFIGTNVQNLPLQAQRAVTDGHEICVHTWSHRYMTSLTNEQAFAEFYYTIKMIKLATGVTPTCWRPPFGDVDDRIRGIANAMGLTTIVWVYDSNDWRAGYDGYTEQQVDQNYMDLINSAKNGTFNQQGTIILTHELTNYTMSTAVKYYDQLKDAFKYIVPVGVGYNVTQPYKESNYSQPSFEQYIGGQTTVSGGSAPQSSPAGGSSTTGAPEPWSTSGSGSSSGSSSGSGSSNGASSSMHLGALAGAGVFAGALFALAA</sequence>
<keyword evidence="12" id="KW-0146">Chitin degradation</keyword>
<keyword evidence="7" id="KW-0964">Secreted</keyword>
<dbReference type="GO" id="GO:0000272">
    <property type="term" value="P:polysaccharide catabolic process"/>
    <property type="evidence" value="ECO:0007669"/>
    <property type="project" value="UniProtKB-KW"/>
</dbReference>
<evidence type="ECO:0000256" key="10">
    <source>
        <dbReference type="ARBA" id="ARBA00022729"/>
    </source>
</evidence>
<evidence type="ECO:0000256" key="16">
    <source>
        <dbReference type="ARBA" id="ARBA00023285"/>
    </source>
</evidence>
<dbReference type="OrthoDB" id="407355at2759"/>
<evidence type="ECO:0000256" key="3">
    <source>
        <dbReference type="ARBA" id="ARBA00004609"/>
    </source>
</evidence>
<evidence type="ECO:0000256" key="12">
    <source>
        <dbReference type="ARBA" id="ARBA00023024"/>
    </source>
</evidence>
<gene>
    <name evidence="24" type="ORF">CONPUDRAFT_157052</name>
</gene>
<dbReference type="AlphaFoldDB" id="A0A5M3MGI7"/>
<dbReference type="EC" id="3.5.1.41" evidence="20"/>
<name>A0A5M3MGI7_CONPW</name>
<comment type="subcellular location">
    <subcellularLocation>
        <location evidence="3">Cell membrane</location>
        <topology evidence="3">Lipid-anchor</topology>
        <topology evidence="3">GPI-anchor</topology>
    </subcellularLocation>
    <subcellularLocation>
        <location evidence="2">Secreted</location>
        <location evidence="2">Cell wall</location>
    </subcellularLocation>
</comment>
<dbReference type="GO" id="GO:0046872">
    <property type="term" value="F:metal ion binding"/>
    <property type="evidence" value="ECO:0007669"/>
    <property type="project" value="UniProtKB-KW"/>
</dbReference>
<accession>A0A5M3MGI7</accession>
<evidence type="ECO:0000256" key="6">
    <source>
        <dbReference type="ARBA" id="ARBA00022512"/>
    </source>
</evidence>
<dbReference type="Gene3D" id="3.20.20.370">
    <property type="entry name" value="Glycoside hydrolase/deacetylase"/>
    <property type="match status" value="1"/>
</dbReference>
<dbReference type="InterPro" id="IPR011330">
    <property type="entry name" value="Glyco_hydro/deAcase_b/a-brl"/>
</dbReference>
<keyword evidence="25" id="KW-1185">Reference proteome</keyword>
<dbReference type="GO" id="GO:0071555">
    <property type="term" value="P:cell wall organization"/>
    <property type="evidence" value="ECO:0007669"/>
    <property type="project" value="UniProtKB-KW"/>
</dbReference>
<dbReference type="GO" id="GO:0009272">
    <property type="term" value="P:fungal-type cell wall biogenesis"/>
    <property type="evidence" value="ECO:0007669"/>
    <property type="project" value="UniProtKB-ARBA"/>
</dbReference>
<evidence type="ECO:0000256" key="19">
    <source>
        <dbReference type="ARBA" id="ARBA00023326"/>
    </source>
</evidence>
<dbReference type="InterPro" id="IPR002509">
    <property type="entry name" value="NODB_dom"/>
</dbReference>
<keyword evidence="17" id="KW-0449">Lipoprotein</keyword>
<dbReference type="SUPFAM" id="SSF88713">
    <property type="entry name" value="Glycoside hydrolase/deacetylase"/>
    <property type="match status" value="1"/>
</dbReference>
<evidence type="ECO:0000256" key="2">
    <source>
        <dbReference type="ARBA" id="ARBA00004191"/>
    </source>
</evidence>